<dbReference type="EMBL" id="NJBO01000010">
    <property type="protein sequence ID" value="TKJ42656.1"/>
    <property type="molecule type" value="Genomic_DNA"/>
</dbReference>
<dbReference type="AlphaFoldDB" id="A0A532V631"/>
<evidence type="ECO:0000256" key="5">
    <source>
        <dbReference type="ARBA" id="ARBA00023274"/>
    </source>
</evidence>
<dbReference type="GO" id="GO:0003735">
    <property type="term" value="F:structural constituent of ribosome"/>
    <property type="evidence" value="ECO:0007669"/>
    <property type="project" value="InterPro"/>
</dbReference>
<dbReference type="InterPro" id="IPR020594">
    <property type="entry name" value="Ribosomal_bL9_bac/chp"/>
</dbReference>
<dbReference type="InterPro" id="IPR020069">
    <property type="entry name" value="Ribosomal_bL9_C"/>
</dbReference>
<dbReference type="GO" id="GO:0019843">
    <property type="term" value="F:rRNA binding"/>
    <property type="evidence" value="ECO:0007669"/>
    <property type="project" value="UniProtKB-UniRule"/>
</dbReference>
<evidence type="ECO:0000256" key="3">
    <source>
        <dbReference type="ARBA" id="ARBA00022884"/>
    </source>
</evidence>
<keyword evidence="4 7" id="KW-0689">Ribosomal protein</keyword>
<dbReference type="PANTHER" id="PTHR21368">
    <property type="entry name" value="50S RIBOSOMAL PROTEIN L9"/>
    <property type="match status" value="1"/>
</dbReference>
<gene>
    <name evidence="7" type="primary">rplI</name>
    <name evidence="9" type="ORF">CEE36_07080</name>
</gene>
<protein>
    <recommendedName>
        <fullName evidence="6 7">Large ribosomal subunit protein bL9</fullName>
    </recommendedName>
</protein>
<evidence type="ECO:0000259" key="8">
    <source>
        <dbReference type="PROSITE" id="PS00651"/>
    </source>
</evidence>
<comment type="function">
    <text evidence="7">Binds to the 23S rRNA.</text>
</comment>
<comment type="caution">
    <text evidence="9">The sequence shown here is derived from an EMBL/GenBank/DDBJ whole genome shotgun (WGS) entry which is preliminary data.</text>
</comment>
<keyword evidence="3 7" id="KW-0694">RNA-binding</keyword>
<keyword evidence="2 7" id="KW-0699">rRNA-binding</keyword>
<dbReference type="InterPro" id="IPR036935">
    <property type="entry name" value="Ribosomal_bL9_N_sf"/>
</dbReference>
<dbReference type="GO" id="GO:1990904">
    <property type="term" value="C:ribonucleoprotein complex"/>
    <property type="evidence" value="ECO:0007669"/>
    <property type="project" value="UniProtKB-KW"/>
</dbReference>
<comment type="similarity">
    <text evidence="1 7">Belongs to the bacterial ribosomal protein bL9 family.</text>
</comment>
<organism evidence="9 10">
    <name type="scientific">candidate division TA06 bacterium B3_TA06</name>
    <dbReference type="NCBI Taxonomy" id="2012487"/>
    <lineage>
        <taxon>Bacteria</taxon>
        <taxon>Bacteria division TA06</taxon>
    </lineage>
</organism>
<evidence type="ECO:0000313" key="9">
    <source>
        <dbReference type="EMBL" id="TKJ42656.1"/>
    </source>
</evidence>
<dbReference type="Gene3D" id="3.10.430.100">
    <property type="entry name" value="Ribosomal protein L9, C-terminal domain"/>
    <property type="match status" value="1"/>
</dbReference>
<accession>A0A532V631</accession>
<dbReference type="InterPro" id="IPR009027">
    <property type="entry name" value="Ribosomal_bL9/RNase_H1_N"/>
</dbReference>
<dbReference type="Gene3D" id="3.40.5.10">
    <property type="entry name" value="Ribosomal protein L9, N-terminal domain"/>
    <property type="match status" value="1"/>
</dbReference>
<evidence type="ECO:0000256" key="2">
    <source>
        <dbReference type="ARBA" id="ARBA00022730"/>
    </source>
</evidence>
<dbReference type="PROSITE" id="PS00651">
    <property type="entry name" value="RIBOSOMAL_L9"/>
    <property type="match status" value="1"/>
</dbReference>
<evidence type="ECO:0000313" key="10">
    <source>
        <dbReference type="Proteomes" id="UP000317778"/>
    </source>
</evidence>
<evidence type="ECO:0000256" key="6">
    <source>
        <dbReference type="ARBA" id="ARBA00035292"/>
    </source>
</evidence>
<dbReference type="Pfam" id="PF03948">
    <property type="entry name" value="Ribosomal_L9_C"/>
    <property type="match status" value="1"/>
</dbReference>
<dbReference type="GO" id="GO:0005840">
    <property type="term" value="C:ribosome"/>
    <property type="evidence" value="ECO:0007669"/>
    <property type="project" value="UniProtKB-KW"/>
</dbReference>
<dbReference type="Pfam" id="PF01281">
    <property type="entry name" value="Ribosomal_L9_N"/>
    <property type="match status" value="1"/>
</dbReference>
<evidence type="ECO:0000256" key="4">
    <source>
        <dbReference type="ARBA" id="ARBA00022980"/>
    </source>
</evidence>
<evidence type="ECO:0000256" key="7">
    <source>
        <dbReference type="HAMAP-Rule" id="MF_00503"/>
    </source>
</evidence>
<name>A0A532V631_UNCT6</name>
<dbReference type="InterPro" id="IPR036791">
    <property type="entry name" value="Ribosomal_bL9_C_sf"/>
</dbReference>
<dbReference type="HAMAP" id="MF_00503">
    <property type="entry name" value="Ribosomal_bL9"/>
    <property type="match status" value="1"/>
</dbReference>
<keyword evidence="5 7" id="KW-0687">Ribonucleoprotein</keyword>
<dbReference type="NCBIfam" id="TIGR00158">
    <property type="entry name" value="L9"/>
    <property type="match status" value="1"/>
</dbReference>
<dbReference type="SUPFAM" id="SSF55653">
    <property type="entry name" value="Ribosomal protein L9 C-domain"/>
    <property type="match status" value="1"/>
</dbReference>
<reference evidence="9 10" key="1">
    <citation type="submission" date="2017-06" db="EMBL/GenBank/DDBJ databases">
        <title>Novel microbial phyla capable of carbon fixation and sulfur reduction in deep-sea sediments.</title>
        <authorList>
            <person name="Huang J."/>
            <person name="Baker B."/>
            <person name="Wang Y."/>
        </authorList>
    </citation>
    <scope>NUCLEOTIDE SEQUENCE [LARGE SCALE GENOMIC DNA]</scope>
    <source>
        <strain evidence="9">B3_TA06</strain>
    </source>
</reference>
<dbReference type="SUPFAM" id="SSF55658">
    <property type="entry name" value="L9 N-domain-like"/>
    <property type="match status" value="1"/>
</dbReference>
<dbReference type="InterPro" id="IPR000244">
    <property type="entry name" value="Ribosomal_bL9"/>
</dbReference>
<feature type="domain" description="Ribosomal protein L9" evidence="8">
    <location>
        <begin position="13"/>
        <end position="40"/>
    </location>
</feature>
<dbReference type="InterPro" id="IPR020070">
    <property type="entry name" value="Ribosomal_bL9_N"/>
</dbReference>
<evidence type="ECO:0000256" key="1">
    <source>
        <dbReference type="ARBA" id="ARBA00010605"/>
    </source>
</evidence>
<proteinExistence type="inferred from homology"/>
<dbReference type="Proteomes" id="UP000317778">
    <property type="component" value="Unassembled WGS sequence"/>
</dbReference>
<dbReference type="GO" id="GO:0006412">
    <property type="term" value="P:translation"/>
    <property type="evidence" value="ECO:0007669"/>
    <property type="project" value="UniProtKB-UniRule"/>
</dbReference>
<sequence>MEVILTEDIAKLGKRGEIIGVKDGYARNYLIPKKLALRATDANRSHFKEVMRQTRARIQKQRTSVEELRAKLDGEHVKFTLAFGETGKAYGSITAKQIAEGFREKGIYFDHHQVMLEYPLKEAGAHDVRIRLFEDVTATVKVWIVPEGESAQVEDISKPAKEG</sequence>